<dbReference type="RefSeq" id="WP_240459314.1">
    <property type="nucleotide sequence ID" value="NZ_JAUFQS010000001.1"/>
</dbReference>
<evidence type="ECO:0000256" key="4">
    <source>
        <dbReference type="ARBA" id="ARBA00022837"/>
    </source>
</evidence>
<accession>A0ABT8C3A9</accession>
<evidence type="ECO:0000256" key="3">
    <source>
        <dbReference type="ARBA" id="ARBA00022801"/>
    </source>
</evidence>
<dbReference type="EMBL" id="JAUFQS010000001">
    <property type="protein sequence ID" value="MDN3686253.1"/>
    <property type="molecule type" value="Genomic_DNA"/>
</dbReference>
<keyword evidence="7" id="KW-1185">Reference proteome</keyword>
<dbReference type="SUPFAM" id="SSF53649">
    <property type="entry name" value="Alkaline phosphatase-like"/>
    <property type="match status" value="1"/>
</dbReference>
<dbReference type="Gene3D" id="3.40.720.10">
    <property type="entry name" value="Alkaline Phosphatase, subunit A"/>
    <property type="match status" value="1"/>
</dbReference>
<dbReference type="InterPro" id="IPR024607">
    <property type="entry name" value="Sulfatase_CS"/>
</dbReference>
<dbReference type="Pfam" id="PF00884">
    <property type="entry name" value="Sulfatase"/>
    <property type="match status" value="1"/>
</dbReference>
<dbReference type="Pfam" id="PF14707">
    <property type="entry name" value="Sulfatase_C"/>
    <property type="match status" value="1"/>
</dbReference>
<evidence type="ECO:0000259" key="5">
    <source>
        <dbReference type="Pfam" id="PF00884"/>
    </source>
</evidence>
<keyword evidence="4" id="KW-0106">Calcium</keyword>
<organism evidence="6 7">
    <name type="scientific">Cyclobacterium jeungdonense</name>
    <dbReference type="NCBI Taxonomy" id="708087"/>
    <lineage>
        <taxon>Bacteria</taxon>
        <taxon>Pseudomonadati</taxon>
        <taxon>Bacteroidota</taxon>
        <taxon>Cytophagia</taxon>
        <taxon>Cytophagales</taxon>
        <taxon>Cyclobacteriaceae</taxon>
        <taxon>Cyclobacterium</taxon>
    </lineage>
</organism>
<proteinExistence type="inferred from homology"/>
<sequence>MKSSLVTGLILSLSLFSGVVPLMATSEPLKSDPPNIIVIFADDLGYGDLGVFGHPTIHTPNLDRMAFEGQKWTNFYVAAPVCTPSRAGLLTGRLPIRSGMSSDRRRVLFPDSKGGLPQSEITVARALKGNGYRTAAIGKWHLGHLYPHLPTDHGFDSYFGIPYSNDMDKVEKTDHFTLAEQERYQAYNVPLMRDKEIVERPADQRTITRRYTEEAVAKINEFGKDPFFIYLAHNLPHIPLFRSSEFKDESLAGIYGDVIEEIDWSVGQILEALKQAGVAENTLVVFTSDNGPWHTFRTHGGTAGLLRGAKGGTFEGGMREPTVFWWPAGIKPGVVRDMATTMDLLPTFCALSGTELPSDRVYDGYDLSPLLGGTGKSGRETVFYYRGQQVYAVRKGDYKAHFITQLEYGNPTAHPVTQPPVPLENSATVLETPLLYNVNIDPGERFDIAADHPEIIAEIRDVMEAHKASIVPVENQLEK</sequence>
<dbReference type="InterPro" id="IPR000917">
    <property type="entry name" value="Sulfatase_N"/>
</dbReference>
<evidence type="ECO:0000313" key="6">
    <source>
        <dbReference type="EMBL" id="MDN3686253.1"/>
    </source>
</evidence>
<evidence type="ECO:0000256" key="2">
    <source>
        <dbReference type="ARBA" id="ARBA00022723"/>
    </source>
</evidence>
<protein>
    <submittedName>
        <fullName evidence="6">Sulfatase</fullName>
    </submittedName>
</protein>
<comment type="similarity">
    <text evidence="1">Belongs to the sulfatase family.</text>
</comment>
<keyword evidence="3" id="KW-0378">Hydrolase</keyword>
<dbReference type="PROSITE" id="PS00149">
    <property type="entry name" value="SULFATASE_2"/>
    <property type="match status" value="1"/>
</dbReference>
<dbReference type="PANTHER" id="PTHR42693">
    <property type="entry name" value="ARYLSULFATASE FAMILY MEMBER"/>
    <property type="match status" value="1"/>
</dbReference>
<evidence type="ECO:0000313" key="7">
    <source>
        <dbReference type="Proteomes" id="UP001236663"/>
    </source>
</evidence>
<gene>
    <name evidence="6" type="ORF">QWZ15_00305</name>
</gene>
<dbReference type="Proteomes" id="UP001236663">
    <property type="component" value="Unassembled WGS sequence"/>
</dbReference>
<dbReference type="PROSITE" id="PS00523">
    <property type="entry name" value="SULFATASE_1"/>
    <property type="match status" value="1"/>
</dbReference>
<comment type="caution">
    <text evidence="6">The sequence shown here is derived from an EMBL/GenBank/DDBJ whole genome shotgun (WGS) entry which is preliminary data.</text>
</comment>
<dbReference type="Gene3D" id="3.30.1120.10">
    <property type="match status" value="1"/>
</dbReference>
<dbReference type="CDD" id="cd16026">
    <property type="entry name" value="GALNS_like"/>
    <property type="match status" value="1"/>
</dbReference>
<feature type="domain" description="Sulfatase N-terminal" evidence="5">
    <location>
        <begin position="34"/>
        <end position="353"/>
    </location>
</feature>
<name>A0ABT8C3A9_9BACT</name>
<dbReference type="InterPro" id="IPR050738">
    <property type="entry name" value="Sulfatase"/>
</dbReference>
<dbReference type="InterPro" id="IPR017850">
    <property type="entry name" value="Alkaline_phosphatase_core_sf"/>
</dbReference>
<dbReference type="PANTHER" id="PTHR42693:SF33">
    <property type="entry name" value="ARYLSULFATASE"/>
    <property type="match status" value="1"/>
</dbReference>
<reference evidence="7" key="1">
    <citation type="journal article" date="2019" name="Int. J. Syst. Evol. Microbiol.">
        <title>The Global Catalogue of Microorganisms (GCM) 10K type strain sequencing project: providing services to taxonomists for standard genome sequencing and annotation.</title>
        <authorList>
            <consortium name="The Broad Institute Genomics Platform"/>
            <consortium name="The Broad Institute Genome Sequencing Center for Infectious Disease"/>
            <person name="Wu L."/>
            <person name="Ma J."/>
        </authorList>
    </citation>
    <scope>NUCLEOTIDE SEQUENCE [LARGE SCALE GENOMIC DNA]</scope>
    <source>
        <strain evidence="7">CECT 7706</strain>
    </source>
</reference>
<evidence type="ECO:0000256" key="1">
    <source>
        <dbReference type="ARBA" id="ARBA00008779"/>
    </source>
</evidence>
<keyword evidence="2" id="KW-0479">Metal-binding</keyword>